<evidence type="ECO:0000256" key="2">
    <source>
        <dbReference type="ARBA" id="ARBA00023163"/>
    </source>
</evidence>
<dbReference type="EMBL" id="HM565941">
    <property type="protein sequence ID" value="ADR69864.1"/>
    <property type="molecule type" value="Genomic_DNA"/>
</dbReference>
<organism evidence="6">
    <name type="scientific">Mucor circinelloides</name>
    <name type="common">Mucor griseo-roseus</name>
    <dbReference type="NCBI Taxonomy" id="36080"/>
    <lineage>
        <taxon>Eukaryota</taxon>
        <taxon>Fungi</taxon>
        <taxon>Fungi incertae sedis</taxon>
        <taxon>Mucoromycota</taxon>
        <taxon>Mucoromycotina</taxon>
        <taxon>Mucoromycetes</taxon>
        <taxon>Mucorales</taxon>
        <taxon>Mucorineae</taxon>
        <taxon>Mucoraceae</taxon>
        <taxon>Mucor</taxon>
    </lineage>
</organism>
<evidence type="ECO:0000256" key="3">
    <source>
        <dbReference type="PROSITE-ProRule" id="PRU00267"/>
    </source>
</evidence>
<dbReference type="GO" id="GO:0000978">
    <property type="term" value="F:RNA polymerase II cis-regulatory region sequence-specific DNA binding"/>
    <property type="evidence" value="ECO:0007669"/>
    <property type="project" value="TreeGrafter"/>
</dbReference>
<reference evidence="6" key="1">
    <citation type="journal article" date="2011" name="PLoS Pathog.">
        <title>Sporangiospore Size Dimorphism Is Linked to Virulence of Mucor circinelloides.</title>
        <authorList>
            <person name="Li C.H."/>
            <person name="Cervantes M."/>
            <person name="Springer D.J."/>
            <person name="Boekhout T."/>
            <person name="Ruiz-Vazquez R.M."/>
            <person name="Torres-Martinez S.R."/>
            <person name="Heitman J."/>
            <person name="Lee S.C."/>
        </authorList>
    </citation>
    <scope>NUCLEOTIDE SEQUENCE</scope>
    <source>
        <strain evidence="6">ATCC 1207b</strain>
    </source>
</reference>
<dbReference type="SUPFAM" id="SSF47095">
    <property type="entry name" value="HMG-box"/>
    <property type="match status" value="1"/>
</dbReference>
<dbReference type="GO" id="GO:0005634">
    <property type="term" value="C:nucleus"/>
    <property type="evidence" value="ECO:0007669"/>
    <property type="project" value="UniProtKB-UniRule"/>
</dbReference>
<evidence type="ECO:0000256" key="4">
    <source>
        <dbReference type="SAM" id="MobiDB-lite"/>
    </source>
</evidence>
<feature type="domain" description="HMG box" evidence="5">
    <location>
        <begin position="27"/>
        <end position="92"/>
    </location>
</feature>
<dbReference type="PROSITE" id="PS50118">
    <property type="entry name" value="HMG_BOX_2"/>
    <property type="match status" value="1"/>
</dbReference>
<dbReference type="AlphaFoldDB" id="E5FJW4"/>
<evidence type="ECO:0000259" key="5">
    <source>
        <dbReference type="PROSITE" id="PS50118"/>
    </source>
</evidence>
<keyword evidence="1 3" id="KW-0238">DNA-binding</keyword>
<dbReference type="SMART" id="SM00398">
    <property type="entry name" value="HMG"/>
    <property type="match status" value="1"/>
</dbReference>
<dbReference type="PANTHER" id="PTHR10270">
    <property type="entry name" value="SOX TRANSCRIPTION FACTOR"/>
    <property type="match status" value="1"/>
</dbReference>
<dbReference type="InterPro" id="IPR036910">
    <property type="entry name" value="HMG_box_dom_sf"/>
</dbReference>
<proteinExistence type="predicted"/>
<keyword evidence="3" id="KW-0539">Nucleus</keyword>
<dbReference type="Pfam" id="PF00505">
    <property type="entry name" value="HMG_box"/>
    <property type="match status" value="1"/>
</dbReference>
<feature type="DNA-binding region" description="HMG box" evidence="3">
    <location>
        <begin position="27"/>
        <end position="92"/>
    </location>
</feature>
<protein>
    <submittedName>
        <fullName evidence="6">HMG protein</fullName>
    </submittedName>
</protein>
<sequence>MMELLWVTEEINKKSVARKDSPAAKHIRRPENAFMIFRKRKIRPFHKELHASEISRLAKEQWWQLSDEEQKYYARESEIEKLKHSVSYPNWKYSPKPSRKKKSSVLTPKEKPLQKSLTPAANKPPVRLNQIEATPENQLEKNTSETAKKTSCQSLVYSNQHIQHFDDFLSNSSNLLIDNSNLNSTAPHPTEAHPIFSQVSTESGISNFSLAPTAVFDEYHMDCGNSSMEELIAKEFSMFFTGDNLNGLFLFNNKQV</sequence>
<gene>
    <name evidence="6" type="primary">sexM</name>
</gene>
<accession>E5FJW4</accession>
<dbReference type="InterPro" id="IPR050140">
    <property type="entry name" value="SRY-related_HMG-box_TF-like"/>
</dbReference>
<dbReference type="GO" id="GO:0030154">
    <property type="term" value="P:cell differentiation"/>
    <property type="evidence" value="ECO:0007669"/>
    <property type="project" value="TreeGrafter"/>
</dbReference>
<dbReference type="InterPro" id="IPR009071">
    <property type="entry name" value="HMG_box_dom"/>
</dbReference>
<dbReference type="GO" id="GO:0001228">
    <property type="term" value="F:DNA-binding transcription activator activity, RNA polymerase II-specific"/>
    <property type="evidence" value="ECO:0007669"/>
    <property type="project" value="TreeGrafter"/>
</dbReference>
<dbReference type="Gene3D" id="1.10.30.10">
    <property type="entry name" value="High mobility group box domain"/>
    <property type="match status" value="1"/>
</dbReference>
<evidence type="ECO:0000313" key="6">
    <source>
        <dbReference type="EMBL" id="ADR69864.1"/>
    </source>
</evidence>
<dbReference type="CDD" id="cd01389">
    <property type="entry name" value="HMG-box_ROX1-like"/>
    <property type="match status" value="1"/>
</dbReference>
<keyword evidence="2" id="KW-0804">Transcription</keyword>
<feature type="region of interest" description="Disordered" evidence="4">
    <location>
        <begin position="90"/>
        <end position="146"/>
    </location>
</feature>
<name>E5FJW4_MUCCI</name>
<dbReference type="PANTHER" id="PTHR10270:SF161">
    <property type="entry name" value="SEX-DETERMINING REGION Y PROTEIN"/>
    <property type="match status" value="1"/>
</dbReference>
<evidence type="ECO:0000256" key="1">
    <source>
        <dbReference type="ARBA" id="ARBA00023125"/>
    </source>
</evidence>